<feature type="chain" id="PRO_5009134094" evidence="1">
    <location>
        <begin position="20"/>
        <end position="87"/>
    </location>
</feature>
<dbReference type="EMBL" id="KV454294">
    <property type="protein sequence ID" value="ODQ72891.1"/>
    <property type="molecule type" value="Genomic_DNA"/>
</dbReference>
<dbReference type="Proteomes" id="UP000094385">
    <property type="component" value="Unassembled WGS sequence"/>
</dbReference>
<reference evidence="2 3" key="1">
    <citation type="journal article" date="2016" name="Proc. Natl. Acad. Sci. U.S.A.">
        <title>Comparative genomics of biotechnologically important yeasts.</title>
        <authorList>
            <person name="Riley R."/>
            <person name="Haridas S."/>
            <person name="Wolfe K.H."/>
            <person name="Lopes M.R."/>
            <person name="Hittinger C.T."/>
            <person name="Goeker M."/>
            <person name="Salamov A.A."/>
            <person name="Wisecaver J.H."/>
            <person name="Long T.M."/>
            <person name="Calvey C.H."/>
            <person name="Aerts A.L."/>
            <person name="Barry K.W."/>
            <person name="Choi C."/>
            <person name="Clum A."/>
            <person name="Coughlan A.Y."/>
            <person name="Deshpande S."/>
            <person name="Douglass A.P."/>
            <person name="Hanson S.J."/>
            <person name="Klenk H.-P."/>
            <person name="LaButti K.M."/>
            <person name="Lapidus A."/>
            <person name="Lindquist E.A."/>
            <person name="Lipzen A.M."/>
            <person name="Meier-Kolthoff J.P."/>
            <person name="Ohm R.A."/>
            <person name="Otillar R.P."/>
            <person name="Pangilinan J.L."/>
            <person name="Peng Y."/>
            <person name="Rokas A."/>
            <person name="Rosa C.A."/>
            <person name="Scheuner C."/>
            <person name="Sibirny A.A."/>
            <person name="Slot J.C."/>
            <person name="Stielow J.B."/>
            <person name="Sun H."/>
            <person name="Kurtzman C.P."/>
            <person name="Blackwell M."/>
            <person name="Grigoriev I.V."/>
            <person name="Jeffries T.W."/>
        </authorList>
    </citation>
    <scope>NUCLEOTIDE SEQUENCE [LARGE SCALE GENOMIC DNA]</scope>
    <source>
        <strain evidence="2 3">NRRL Y-11557</strain>
    </source>
</reference>
<organism evidence="2 3">
    <name type="scientific">Lipomyces starkeyi NRRL Y-11557</name>
    <dbReference type="NCBI Taxonomy" id="675824"/>
    <lineage>
        <taxon>Eukaryota</taxon>
        <taxon>Fungi</taxon>
        <taxon>Dikarya</taxon>
        <taxon>Ascomycota</taxon>
        <taxon>Saccharomycotina</taxon>
        <taxon>Lipomycetes</taxon>
        <taxon>Lipomycetales</taxon>
        <taxon>Lipomycetaceae</taxon>
        <taxon>Lipomyces</taxon>
    </lineage>
</organism>
<feature type="signal peptide" evidence="1">
    <location>
        <begin position="1"/>
        <end position="19"/>
    </location>
</feature>
<name>A0A1E3Q5F5_LIPST</name>
<protein>
    <submittedName>
        <fullName evidence="2">Uncharacterized protein</fullName>
    </submittedName>
</protein>
<keyword evidence="1" id="KW-0732">Signal</keyword>
<evidence type="ECO:0000313" key="2">
    <source>
        <dbReference type="EMBL" id="ODQ72891.1"/>
    </source>
</evidence>
<keyword evidence="3" id="KW-1185">Reference proteome</keyword>
<dbReference type="AlphaFoldDB" id="A0A1E3Q5F5"/>
<evidence type="ECO:0000256" key="1">
    <source>
        <dbReference type="SAM" id="SignalP"/>
    </source>
</evidence>
<sequence length="87" mass="9795">MWGIRRALFKLTLFSYGYTFVGKGTTDRLWTDVRAEADVYRALQKAQGSAVPVFLGTIDLKMTYFLEGGACIKHMLLMSWGGEQPNV</sequence>
<feature type="non-terminal residue" evidence="2">
    <location>
        <position position="87"/>
    </location>
</feature>
<evidence type="ECO:0000313" key="3">
    <source>
        <dbReference type="Proteomes" id="UP000094385"/>
    </source>
</evidence>
<dbReference type="STRING" id="675824.A0A1E3Q5F5"/>
<gene>
    <name evidence="2" type="ORF">LIPSTDRAFT_71169</name>
</gene>
<dbReference type="OrthoDB" id="2156052at2759"/>
<proteinExistence type="predicted"/>
<accession>A0A1E3Q5F5</accession>